<gene>
    <name evidence="1" type="ORF">GCM10007914_02730</name>
</gene>
<dbReference type="Proteomes" id="UP001161408">
    <property type="component" value="Unassembled WGS sequence"/>
</dbReference>
<sequence>MNDDSYDWVLAPHMIETSYLYLKASELMWSHSISISIANAALALEILLKSFNCKVVSSDGLINEKYQFNAKVLNKKENAHDLVYLFNALPTSIKHKFSSDLSLILIERYRHTFIESRYIYEKNAITGGTTALMDMTSRLLKKTISIYLERGCTDQWIKNYPDV</sequence>
<reference evidence="1" key="2">
    <citation type="submission" date="2023-01" db="EMBL/GenBank/DDBJ databases">
        <title>Draft genome sequence of Pseudoalteromonas tetraodonis strain NBRC 103034.</title>
        <authorList>
            <person name="Sun Q."/>
            <person name="Mori K."/>
        </authorList>
    </citation>
    <scope>NUCLEOTIDE SEQUENCE</scope>
    <source>
        <strain evidence="1">NBRC 103034</strain>
    </source>
</reference>
<dbReference type="AlphaFoldDB" id="A0AA37RZV3"/>
<proteinExistence type="predicted"/>
<dbReference type="EMBL" id="BSNE01000002">
    <property type="protein sequence ID" value="GLQ01392.1"/>
    <property type="molecule type" value="Genomic_DNA"/>
</dbReference>
<comment type="caution">
    <text evidence="1">The sequence shown here is derived from an EMBL/GenBank/DDBJ whole genome shotgun (WGS) entry which is preliminary data.</text>
</comment>
<dbReference type="RefSeq" id="WP_096038582.1">
    <property type="nucleotide sequence ID" value="NZ_BJXY01000033.1"/>
</dbReference>
<reference evidence="1" key="1">
    <citation type="journal article" date="2014" name="Int. J. Syst. Evol. Microbiol.">
        <title>Complete genome sequence of Corynebacterium casei LMG S-19264T (=DSM 44701T), isolated from a smear-ripened cheese.</title>
        <authorList>
            <consortium name="US DOE Joint Genome Institute (JGI-PGF)"/>
            <person name="Walter F."/>
            <person name="Albersmeier A."/>
            <person name="Kalinowski J."/>
            <person name="Ruckert C."/>
        </authorList>
    </citation>
    <scope>NUCLEOTIDE SEQUENCE</scope>
    <source>
        <strain evidence="1">NBRC 103034</strain>
    </source>
</reference>
<name>A0AA37RZV3_9GAMM</name>
<accession>A0AA37RZV3</accession>
<dbReference type="GeneID" id="99694770"/>
<evidence type="ECO:0000313" key="2">
    <source>
        <dbReference type="Proteomes" id="UP001161408"/>
    </source>
</evidence>
<protein>
    <submittedName>
        <fullName evidence="1">Uncharacterized protein</fullName>
    </submittedName>
</protein>
<keyword evidence="2" id="KW-1185">Reference proteome</keyword>
<evidence type="ECO:0000313" key="1">
    <source>
        <dbReference type="EMBL" id="GLQ01392.1"/>
    </source>
</evidence>
<organism evidence="1 2">
    <name type="scientific">Pseudoalteromonas tetraodonis GFC</name>
    <dbReference type="NCBI Taxonomy" id="1315271"/>
    <lineage>
        <taxon>Bacteria</taxon>
        <taxon>Pseudomonadati</taxon>
        <taxon>Pseudomonadota</taxon>
        <taxon>Gammaproteobacteria</taxon>
        <taxon>Alteromonadales</taxon>
        <taxon>Pseudoalteromonadaceae</taxon>
        <taxon>Pseudoalteromonas</taxon>
    </lineage>
</organism>